<sequence length="79" mass="8948">MSQTRKKTSSSEETKPHTSFVNKFLRGSKLRSSKAESRKESNDLKTTDFQPSDETQKTPALDTDLATLPKIKYLVFNVP</sequence>
<dbReference type="EMBL" id="JACAGC010000002">
    <property type="protein sequence ID" value="KAF6385074.1"/>
    <property type="molecule type" value="Genomic_DNA"/>
</dbReference>
<accession>A0A7J8AF62</accession>
<proteinExistence type="predicted"/>
<feature type="compositionally biased region" description="Basic and acidic residues" evidence="1">
    <location>
        <begin position="33"/>
        <end position="46"/>
    </location>
</feature>
<gene>
    <name evidence="2" type="ORF">mRhiFer1_010410</name>
</gene>
<reference evidence="2 3" key="1">
    <citation type="journal article" date="2020" name="Nature">
        <title>Six reference-quality genomes reveal evolution of bat adaptations.</title>
        <authorList>
            <person name="Jebb D."/>
            <person name="Huang Z."/>
            <person name="Pippel M."/>
            <person name="Hughes G.M."/>
            <person name="Lavrichenko K."/>
            <person name="Devanna P."/>
            <person name="Winkler S."/>
            <person name="Jermiin L.S."/>
            <person name="Skirmuntt E.C."/>
            <person name="Katzourakis A."/>
            <person name="Burkitt-Gray L."/>
            <person name="Ray D.A."/>
            <person name="Sullivan K.A.M."/>
            <person name="Roscito J.G."/>
            <person name="Kirilenko B.M."/>
            <person name="Davalos L.M."/>
            <person name="Corthals A.P."/>
            <person name="Power M.L."/>
            <person name="Jones G."/>
            <person name="Ransome R.D."/>
            <person name="Dechmann D.K.N."/>
            <person name="Locatelli A.G."/>
            <person name="Puechmaille S.J."/>
            <person name="Fedrigo O."/>
            <person name="Jarvis E.D."/>
            <person name="Hiller M."/>
            <person name="Vernes S.C."/>
            <person name="Myers E.W."/>
            <person name="Teeling E.C."/>
        </authorList>
    </citation>
    <scope>NUCLEOTIDE SEQUENCE [LARGE SCALE GENOMIC DNA]</scope>
    <source>
        <strain evidence="2">MRhiFer1</strain>
        <tissue evidence="2">Lung</tissue>
    </source>
</reference>
<dbReference type="Proteomes" id="UP000585614">
    <property type="component" value="Unassembled WGS sequence"/>
</dbReference>
<feature type="region of interest" description="Disordered" evidence="1">
    <location>
        <begin position="1"/>
        <end position="62"/>
    </location>
</feature>
<dbReference type="AlphaFoldDB" id="A0A7J8AF62"/>
<comment type="caution">
    <text evidence="2">The sequence shown here is derived from an EMBL/GenBank/DDBJ whole genome shotgun (WGS) entry which is preliminary data.</text>
</comment>
<evidence type="ECO:0000313" key="2">
    <source>
        <dbReference type="EMBL" id="KAF6385074.1"/>
    </source>
</evidence>
<evidence type="ECO:0000256" key="1">
    <source>
        <dbReference type="SAM" id="MobiDB-lite"/>
    </source>
</evidence>
<evidence type="ECO:0000313" key="3">
    <source>
        <dbReference type="Proteomes" id="UP000585614"/>
    </source>
</evidence>
<name>A0A7J8AF62_RHIFE</name>
<organism evidence="2 3">
    <name type="scientific">Rhinolophus ferrumequinum</name>
    <name type="common">Greater horseshoe bat</name>
    <dbReference type="NCBI Taxonomy" id="59479"/>
    <lineage>
        <taxon>Eukaryota</taxon>
        <taxon>Metazoa</taxon>
        <taxon>Chordata</taxon>
        <taxon>Craniata</taxon>
        <taxon>Vertebrata</taxon>
        <taxon>Euteleostomi</taxon>
        <taxon>Mammalia</taxon>
        <taxon>Eutheria</taxon>
        <taxon>Laurasiatheria</taxon>
        <taxon>Chiroptera</taxon>
        <taxon>Yinpterochiroptera</taxon>
        <taxon>Rhinolophoidea</taxon>
        <taxon>Rhinolophidae</taxon>
        <taxon>Rhinolophinae</taxon>
        <taxon>Rhinolophus</taxon>
    </lineage>
</organism>
<protein>
    <submittedName>
        <fullName evidence="2">Leucine rich repeat containing 31</fullName>
    </submittedName>
</protein>